<dbReference type="EMBL" id="CZQA01000011">
    <property type="protein sequence ID" value="CUS38597.1"/>
    <property type="molecule type" value="Genomic_DNA"/>
</dbReference>
<comment type="function">
    <text evidence="8">Catalyzes a mechanistically unusual reaction, the ATP-dependent insertion of CO2 between the N7 and N8 nitrogen atoms of 7,8-diaminopelargonic acid (DAPA, also called 7,8-diammoniononanoate) to form a ureido ring.</text>
</comment>
<comment type="subcellular location">
    <subcellularLocation>
        <location evidence="8">Cytoplasm</location>
    </subcellularLocation>
</comment>
<comment type="cofactor">
    <cofactor evidence="8">
        <name>Mg(2+)</name>
        <dbReference type="ChEBI" id="CHEBI:18420"/>
    </cofactor>
</comment>
<reference evidence="9 10" key="1">
    <citation type="submission" date="2015-10" db="EMBL/GenBank/DDBJ databases">
        <authorList>
            <person name="Gilbert D.G."/>
        </authorList>
    </citation>
    <scope>NUCLEOTIDE SEQUENCE [LARGE SCALE GENOMIC DNA]</scope>
    <source>
        <strain evidence="9">COMA1</strain>
    </source>
</reference>
<dbReference type="Proteomes" id="UP000199032">
    <property type="component" value="Unassembled WGS sequence"/>
</dbReference>
<keyword evidence="7 8" id="KW-0460">Magnesium</keyword>
<feature type="active site" evidence="8">
    <location>
        <position position="38"/>
    </location>
</feature>
<feature type="binding site" evidence="8">
    <location>
        <begin position="13"/>
        <end position="18"/>
    </location>
    <ligand>
        <name>ATP</name>
        <dbReference type="ChEBI" id="CHEBI:30616"/>
    </ligand>
</feature>
<evidence type="ECO:0000256" key="1">
    <source>
        <dbReference type="ARBA" id="ARBA00022490"/>
    </source>
</evidence>
<name>A0A0S4LM74_9BACT</name>
<keyword evidence="4 8" id="KW-0547">Nucleotide-binding</keyword>
<dbReference type="FunFam" id="3.40.50.300:FF:000292">
    <property type="entry name" value="ATP-dependent dethiobiotin synthetase BioD"/>
    <property type="match status" value="1"/>
</dbReference>
<accession>A0A0S4LM74</accession>
<dbReference type="PANTHER" id="PTHR43210:SF5">
    <property type="entry name" value="DETHIOBIOTIN SYNTHETASE"/>
    <property type="match status" value="1"/>
</dbReference>
<dbReference type="OrthoDB" id="9802097at2"/>
<protein>
    <recommendedName>
        <fullName evidence="8">ATP-dependent dethiobiotin synthetase BioD</fullName>
        <ecNumber evidence="8">6.3.3.3</ecNumber>
    </recommendedName>
    <alternativeName>
        <fullName evidence="8">DTB synthetase</fullName>
        <shortName evidence="8">DTBS</shortName>
    </alternativeName>
    <alternativeName>
        <fullName evidence="8">Dethiobiotin synthase</fullName>
    </alternativeName>
</protein>
<dbReference type="GO" id="GO:0000287">
    <property type="term" value="F:magnesium ion binding"/>
    <property type="evidence" value="ECO:0007669"/>
    <property type="project" value="UniProtKB-UniRule"/>
</dbReference>
<gene>
    <name evidence="8 9" type="primary">bioD</name>
    <name evidence="9" type="ORF">COMA1_50190</name>
</gene>
<dbReference type="InterPro" id="IPR027417">
    <property type="entry name" value="P-loop_NTPase"/>
</dbReference>
<evidence type="ECO:0000256" key="4">
    <source>
        <dbReference type="ARBA" id="ARBA00022741"/>
    </source>
</evidence>
<keyword evidence="3 8" id="KW-0479">Metal-binding</keyword>
<organism evidence="9 10">
    <name type="scientific">Candidatus Nitrospira nitrosa</name>
    <dbReference type="NCBI Taxonomy" id="1742972"/>
    <lineage>
        <taxon>Bacteria</taxon>
        <taxon>Pseudomonadati</taxon>
        <taxon>Nitrospirota</taxon>
        <taxon>Nitrospiria</taxon>
        <taxon>Nitrospirales</taxon>
        <taxon>Nitrospiraceae</taxon>
        <taxon>Nitrospira</taxon>
    </lineage>
</organism>
<keyword evidence="1 8" id="KW-0963">Cytoplasm</keyword>
<evidence type="ECO:0000256" key="3">
    <source>
        <dbReference type="ARBA" id="ARBA00022723"/>
    </source>
</evidence>
<evidence type="ECO:0000256" key="7">
    <source>
        <dbReference type="ARBA" id="ARBA00022842"/>
    </source>
</evidence>
<evidence type="ECO:0000313" key="10">
    <source>
        <dbReference type="Proteomes" id="UP000199032"/>
    </source>
</evidence>
<evidence type="ECO:0000256" key="6">
    <source>
        <dbReference type="ARBA" id="ARBA00022840"/>
    </source>
</evidence>
<feature type="binding site" evidence="8">
    <location>
        <position position="42"/>
    </location>
    <ligand>
        <name>substrate</name>
    </ligand>
</feature>
<comment type="similarity">
    <text evidence="8">Belongs to the dethiobiotin synthetase family.</text>
</comment>
<dbReference type="Pfam" id="PF13500">
    <property type="entry name" value="AAA_26"/>
    <property type="match status" value="1"/>
</dbReference>
<dbReference type="InterPro" id="IPR004472">
    <property type="entry name" value="DTB_synth_BioD"/>
</dbReference>
<feature type="binding site" evidence="8">
    <location>
        <position position="53"/>
    </location>
    <ligand>
        <name>ATP</name>
        <dbReference type="ChEBI" id="CHEBI:30616"/>
    </ligand>
</feature>
<dbReference type="PIRSF" id="PIRSF006755">
    <property type="entry name" value="DTB_synth"/>
    <property type="match status" value="1"/>
</dbReference>
<dbReference type="GO" id="GO:0042803">
    <property type="term" value="F:protein homodimerization activity"/>
    <property type="evidence" value="ECO:0007669"/>
    <property type="project" value="UniProtKB-ARBA"/>
</dbReference>
<dbReference type="RefSeq" id="WP_090750860.1">
    <property type="nucleotide sequence ID" value="NZ_CZQA01000011.1"/>
</dbReference>
<dbReference type="PANTHER" id="PTHR43210">
    <property type="entry name" value="DETHIOBIOTIN SYNTHETASE"/>
    <property type="match status" value="1"/>
</dbReference>
<dbReference type="AlphaFoldDB" id="A0A0S4LM74"/>
<dbReference type="SUPFAM" id="SSF52540">
    <property type="entry name" value="P-loop containing nucleoside triphosphate hydrolases"/>
    <property type="match status" value="1"/>
</dbReference>
<dbReference type="NCBIfam" id="TIGR00347">
    <property type="entry name" value="bioD"/>
    <property type="match status" value="1"/>
</dbReference>
<dbReference type="UniPathway" id="UPA00078">
    <property type="reaction ID" value="UER00161"/>
</dbReference>
<dbReference type="GO" id="GO:0005524">
    <property type="term" value="F:ATP binding"/>
    <property type="evidence" value="ECO:0007669"/>
    <property type="project" value="UniProtKB-UniRule"/>
</dbReference>
<keyword evidence="2 8" id="KW-0436">Ligase</keyword>
<dbReference type="GO" id="GO:0009102">
    <property type="term" value="P:biotin biosynthetic process"/>
    <property type="evidence" value="ECO:0007669"/>
    <property type="project" value="UniProtKB-UniRule"/>
</dbReference>
<dbReference type="CDD" id="cd03109">
    <property type="entry name" value="DTBS"/>
    <property type="match status" value="1"/>
</dbReference>
<dbReference type="Gene3D" id="3.40.50.300">
    <property type="entry name" value="P-loop containing nucleotide triphosphate hydrolases"/>
    <property type="match status" value="1"/>
</dbReference>
<evidence type="ECO:0000256" key="2">
    <source>
        <dbReference type="ARBA" id="ARBA00022598"/>
    </source>
</evidence>
<dbReference type="HAMAP" id="MF_00336">
    <property type="entry name" value="BioD"/>
    <property type="match status" value="1"/>
</dbReference>
<keyword evidence="10" id="KW-1185">Reference proteome</keyword>
<comment type="catalytic activity">
    <reaction evidence="8">
        <text>(7R,8S)-7,8-diammoniononanoate + CO2 + ATP = (4R,5S)-dethiobiotin + ADP + phosphate + 3 H(+)</text>
        <dbReference type="Rhea" id="RHEA:15805"/>
        <dbReference type="ChEBI" id="CHEBI:15378"/>
        <dbReference type="ChEBI" id="CHEBI:16526"/>
        <dbReference type="ChEBI" id="CHEBI:30616"/>
        <dbReference type="ChEBI" id="CHEBI:43474"/>
        <dbReference type="ChEBI" id="CHEBI:149469"/>
        <dbReference type="ChEBI" id="CHEBI:149473"/>
        <dbReference type="ChEBI" id="CHEBI:456216"/>
        <dbReference type="EC" id="6.3.3.3"/>
    </reaction>
</comment>
<feature type="binding site" evidence="8">
    <location>
        <position position="114"/>
    </location>
    <ligand>
        <name>Mg(2+)</name>
        <dbReference type="ChEBI" id="CHEBI:18420"/>
    </ligand>
</feature>
<feature type="binding site" evidence="8">
    <location>
        <position position="53"/>
    </location>
    <ligand>
        <name>Mg(2+)</name>
        <dbReference type="ChEBI" id="CHEBI:18420"/>
    </ligand>
</feature>
<feature type="binding site" evidence="8">
    <location>
        <begin position="174"/>
        <end position="175"/>
    </location>
    <ligand>
        <name>ATP</name>
        <dbReference type="ChEBI" id="CHEBI:30616"/>
    </ligand>
</feature>
<proteinExistence type="inferred from homology"/>
<feature type="binding site" evidence="8">
    <location>
        <position position="17"/>
    </location>
    <ligand>
        <name>Mg(2+)</name>
        <dbReference type="ChEBI" id="CHEBI:18420"/>
    </ligand>
</feature>
<dbReference type="EC" id="6.3.3.3" evidence="8"/>
<comment type="pathway">
    <text evidence="8">Cofactor biosynthesis; biotin biosynthesis; biotin from 7,8-diaminononanoate: step 1/2.</text>
</comment>
<comment type="subunit">
    <text evidence="8">Homodimer.</text>
</comment>
<feature type="binding site" evidence="8">
    <location>
        <begin position="114"/>
        <end position="117"/>
    </location>
    <ligand>
        <name>ATP</name>
        <dbReference type="ChEBI" id="CHEBI:30616"/>
    </ligand>
</feature>
<keyword evidence="6 8" id="KW-0067">ATP-binding</keyword>
<evidence type="ECO:0000256" key="8">
    <source>
        <dbReference type="HAMAP-Rule" id="MF_00336"/>
    </source>
</evidence>
<keyword evidence="5 8" id="KW-0093">Biotin biosynthesis</keyword>
<sequence length="245" mass="26296">MNHGIFITGTDTGVGKTLVAAALALHLKKHGYSVGVMKPIETGVSPATENQSDAARLRSTIESEEPLGAIRPYAFKIPSAPLTAAQAEGQTINLETISKVYRLLSKQYDHLVIEGVGGVLVPVTPKVMVTDLIKQLRLPVVVVGRSGLGGINHALLTIEVLQRRKITVVALVLNQTQSVRSDMSRIQERSTLDILRKQAGVPVLGPLPFAPGLPGRFRPTVIRLARSAAITHLAKLVLQAGRRSH</sequence>
<evidence type="ECO:0000313" key="9">
    <source>
        <dbReference type="EMBL" id="CUS38597.1"/>
    </source>
</evidence>
<dbReference type="GO" id="GO:0004141">
    <property type="term" value="F:dethiobiotin synthase activity"/>
    <property type="evidence" value="ECO:0007669"/>
    <property type="project" value="UniProtKB-UniRule"/>
</dbReference>
<comment type="caution">
    <text evidence="8">Lacks conserved residue(s) required for the propagation of feature annotation.</text>
</comment>
<dbReference type="GO" id="GO:0005829">
    <property type="term" value="C:cytosol"/>
    <property type="evidence" value="ECO:0007669"/>
    <property type="project" value="TreeGrafter"/>
</dbReference>
<evidence type="ECO:0000256" key="5">
    <source>
        <dbReference type="ARBA" id="ARBA00022756"/>
    </source>
</evidence>
<dbReference type="STRING" id="1742972.COMA1_50190"/>